<comment type="caution">
    <text evidence="3">The sequence shown here is derived from an EMBL/GenBank/DDBJ whole genome shotgun (WGS) entry which is preliminary data.</text>
</comment>
<feature type="compositionally biased region" description="Basic and acidic residues" evidence="1">
    <location>
        <begin position="72"/>
        <end position="92"/>
    </location>
</feature>
<evidence type="ECO:0000313" key="3">
    <source>
        <dbReference type="EMBL" id="EUA90184.1"/>
    </source>
</evidence>
<feature type="compositionally biased region" description="Basic and acidic residues" evidence="1">
    <location>
        <begin position="48"/>
        <end position="59"/>
    </location>
</feature>
<feature type="region of interest" description="Disordered" evidence="1">
    <location>
        <begin position="1"/>
        <end position="110"/>
    </location>
</feature>
<dbReference type="Proteomes" id="UP000020681">
    <property type="component" value="Unassembled WGS sequence"/>
</dbReference>
<reference evidence="3 4" key="1">
    <citation type="submission" date="2014-01" db="EMBL/GenBank/DDBJ databases">
        <authorList>
            <person name="Dobos K."/>
            <person name="Lenaerts A."/>
            <person name="Ordway D."/>
            <person name="DeGroote M.A."/>
            <person name="Parker T."/>
            <person name="Sizemore C."/>
            <person name="Tallon L.J."/>
            <person name="Sadzewicz L.K."/>
            <person name="Sengamalay N."/>
            <person name="Fraser C.M."/>
            <person name="Hine E."/>
            <person name="Shefchek K.A."/>
            <person name="Das S.P."/>
            <person name="Tettelin H."/>
        </authorList>
    </citation>
    <scope>NUCLEOTIDE SEQUENCE [LARGE SCALE GENOMIC DNA]</scope>
    <source>
        <strain evidence="3 4">Harvey</strain>
    </source>
</reference>
<evidence type="ECO:0000259" key="2">
    <source>
        <dbReference type="Pfam" id="PF01609"/>
    </source>
</evidence>
<protein>
    <submittedName>
        <fullName evidence="3">Transposase DDE domain protein</fullName>
    </submittedName>
</protein>
<proteinExistence type="predicted"/>
<keyword evidence="4" id="KW-1185">Reference proteome</keyword>
<name>A0ABP3AGX1_MYCUL</name>
<dbReference type="Pfam" id="PF01609">
    <property type="entry name" value="DDE_Tnp_1"/>
    <property type="match status" value="1"/>
</dbReference>
<dbReference type="InterPro" id="IPR002559">
    <property type="entry name" value="Transposase_11"/>
</dbReference>
<accession>A0ABP3AGX1</accession>
<feature type="domain" description="Transposase IS4-like" evidence="2">
    <location>
        <begin position="78"/>
        <end position="181"/>
    </location>
</feature>
<organism evidence="3 4">
    <name type="scientific">Mycobacterium ulcerans str. Harvey</name>
    <dbReference type="NCBI Taxonomy" id="1299332"/>
    <lineage>
        <taxon>Bacteria</taxon>
        <taxon>Bacillati</taxon>
        <taxon>Actinomycetota</taxon>
        <taxon>Actinomycetes</taxon>
        <taxon>Mycobacteriales</taxon>
        <taxon>Mycobacteriaceae</taxon>
        <taxon>Mycobacterium</taxon>
        <taxon>Mycobacterium ulcerans group</taxon>
    </lineage>
</organism>
<sequence length="218" mass="23807">MPQPGPAALLSNARYPLRGRDAASGGGRPDVRTGGACHRQPFRGIRPQTHDQDSRLATDRHRRGSLAGARSGCHDRNRADRSARSARVHDQLKQPGLHPGLHPSQPGIRRRGSTFLSVADEARGVADRVGSRSAESSLQHWGIENSLHWIRDVTFDEDRQRAHTGNGAQVLATLRNTAINLHRLNGADNIAEACRITALTANRRLDLLNPQFPSSQAC</sequence>
<gene>
    <name evidence="3" type="ORF">I551_3325</name>
</gene>
<dbReference type="EMBL" id="JAOL01000107">
    <property type="protein sequence ID" value="EUA90184.1"/>
    <property type="molecule type" value="Genomic_DNA"/>
</dbReference>
<evidence type="ECO:0000256" key="1">
    <source>
        <dbReference type="SAM" id="MobiDB-lite"/>
    </source>
</evidence>
<evidence type="ECO:0000313" key="4">
    <source>
        <dbReference type="Proteomes" id="UP000020681"/>
    </source>
</evidence>